<proteinExistence type="predicted"/>
<evidence type="ECO:0000313" key="3">
    <source>
        <dbReference type="Proteomes" id="UP001497512"/>
    </source>
</evidence>
<keyword evidence="3" id="KW-1185">Reference proteome</keyword>
<organism evidence="2 3">
    <name type="scientific">Sphagnum troendelagicum</name>
    <dbReference type="NCBI Taxonomy" id="128251"/>
    <lineage>
        <taxon>Eukaryota</taxon>
        <taxon>Viridiplantae</taxon>
        <taxon>Streptophyta</taxon>
        <taxon>Embryophyta</taxon>
        <taxon>Bryophyta</taxon>
        <taxon>Sphagnophytina</taxon>
        <taxon>Sphagnopsida</taxon>
        <taxon>Sphagnales</taxon>
        <taxon>Sphagnaceae</taxon>
        <taxon>Sphagnum</taxon>
    </lineage>
</organism>
<protein>
    <submittedName>
        <fullName evidence="2">Uncharacterized protein</fullName>
    </submittedName>
</protein>
<dbReference type="PANTHER" id="PTHR35999:SF1">
    <property type="entry name" value="MITOCHONDRIAL IMPORT RECEPTOR SUBUNIT TOM6 HOMOLOG"/>
    <property type="match status" value="1"/>
</dbReference>
<dbReference type="Proteomes" id="UP001497512">
    <property type="component" value="Chromosome 9"/>
</dbReference>
<keyword evidence="1" id="KW-0472">Membrane</keyword>
<keyword evidence="1" id="KW-1133">Transmembrane helix</keyword>
<dbReference type="InterPro" id="IPR034554">
    <property type="entry name" value="TOM6_plants"/>
</dbReference>
<keyword evidence="1" id="KW-0812">Transmembrane</keyword>
<dbReference type="PANTHER" id="PTHR35999">
    <property type="entry name" value="MITOCHONDRIAL IMPORT RECEPTOR SUBUNIT TOM6 HOMOLOG"/>
    <property type="match status" value="1"/>
</dbReference>
<name>A0ABP0V5W9_9BRYO</name>
<evidence type="ECO:0000256" key="1">
    <source>
        <dbReference type="SAM" id="Phobius"/>
    </source>
</evidence>
<gene>
    <name evidence="2" type="ORF">CSSPTR1EN2_LOCUS23337</name>
</gene>
<dbReference type="EMBL" id="OZ019901">
    <property type="protein sequence ID" value="CAK9236937.1"/>
    <property type="molecule type" value="Genomic_DNA"/>
</dbReference>
<sequence length="56" mass="6381">MFLGGMPRRPDKAEAHKTLRQHLTILGLWICAIRAAPFIFGLVTNRGEELELDFDD</sequence>
<evidence type="ECO:0000313" key="2">
    <source>
        <dbReference type="EMBL" id="CAK9236937.1"/>
    </source>
</evidence>
<accession>A0ABP0V5W9</accession>
<feature type="transmembrane region" description="Helical" evidence="1">
    <location>
        <begin position="21"/>
        <end position="43"/>
    </location>
</feature>
<reference evidence="2" key="1">
    <citation type="submission" date="2024-02" db="EMBL/GenBank/DDBJ databases">
        <authorList>
            <consortium name="ELIXIR-Norway"/>
            <consortium name="Elixir Norway"/>
        </authorList>
    </citation>
    <scope>NUCLEOTIDE SEQUENCE</scope>
</reference>